<gene>
    <name evidence="2" type="ORF">GSOID_T00003109001</name>
</gene>
<reference evidence="2" key="1">
    <citation type="journal article" date="2010" name="Science">
        <title>Plasticity of animal genome architecture unmasked by rapid evolution of a pelagic tunicate.</title>
        <authorList>
            <person name="Denoeud F."/>
            <person name="Henriet S."/>
            <person name="Mungpakdee S."/>
            <person name="Aury J.M."/>
            <person name="Da Silva C."/>
            <person name="Brinkmann H."/>
            <person name="Mikhaleva J."/>
            <person name="Olsen L.C."/>
            <person name="Jubin C."/>
            <person name="Canestro C."/>
            <person name="Bouquet J.M."/>
            <person name="Danks G."/>
            <person name="Poulain J."/>
            <person name="Campsteijn C."/>
            <person name="Adamski M."/>
            <person name="Cross I."/>
            <person name="Yadetie F."/>
            <person name="Muffato M."/>
            <person name="Louis A."/>
            <person name="Butcher S."/>
            <person name="Tsagkogeorga G."/>
            <person name="Konrad A."/>
            <person name="Singh S."/>
            <person name="Jensen M.F."/>
            <person name="Cong E.H."/>
            <person name="Eikeseth-Otteraa H."/>
            <person name="Noel B."/>
            <person name="Anthouard V."/>
            <person name="Porcel B.M."/>
            <person name="Kachouri-Lafond R."/>
            <person name="Nishino A."/>
            <person name="Ugolini M."/>
            <person name="Chourrout P."/>
            <person name="Nishida H."/>
            <person name="Aasland R."/>
            <person name="Huzurbazar S."/>
            <person name="Westhof E."/>
            <person name="Delsuc F."/>
            <person name="Lehrach H."/>
            <person name="Reinhardt R."/>
            <person name="Weissenbach J."/>
            <person name="Roy S.W."/>
            <person name="Artiguenave F."/>
            <person name="Postlethwait J.H."/>
            <person name="Manak J.R."/>
            <person name="Thompson E.M."/>
            <person name="Jaillon O."/>
            <person name="Du Pasquier L."/>
            <person name="Boudinot P."/>
            <person name="Liberles D.A."/>
            <person name="Volff J.N."/>
            <person name="Philippe H."/>
            <person name="Lenhard B."/>
            <person name="Roest Crollius H."/>
            <person name="Wincker P."/>
            <person name="Chourrout D."/>
        </authorList>
    </citation>
    <scope>NUCLEOTIDE SEQUENCE [LARGE SCALE GENOMIC DNA]</scope>
</reference>
<evidence type="ECO:0000313" key="3">
    <source>
        <dbReference type="Proteomes" id="UP000001307"/>
    </source>
</evidence>
<dbReference type="Proteomes" id="UP000001307">
    <property type="component" value="Unassembled WGS sequence"/>
</dbReference>
<dbReference type="AlphaFoldDB" id="E4X6M1"/>
<protein>
    <submittedName>
        <fullName evidence="2">Uncharacterized protein</fullName>
    </submittedName>
</protein>
<dbReference type="InParanoid" id="E4X6M1"/>
<proteinExistence type="predicted"/>
<keyword evidence="1" id="KW-0812">Transmembrane</keyword>
<evidence type="ECO:0000256" key="1">
    <source>
        <dbReference type="SAM" id="Phobius"/>
    </source>
</evidence>
<dbReference type="EMBL" id="FN653027">
    <property type="protein sequence ID" value="CBY07758.1"/>
    <property type="molecule type" value="Genomic_DNA"/>
</dbReference>
<sequence>MNFELTNNMWSPHCGLQVGKITAARNRLVPLPIIWSSNNNTYVRDVNPLGDFRLELKGGGRSEANSRSRGPVRFAFAFAFSDGNSPKANFFAEFYALFFRKILALMERENHPHNSINGVSRVAVTSTVLCVLIWLLDIIILALSYSEFCKQSSNYEIDVKKKGSAFRTENKISMNGITRSCFVTVQH</sequence>
<evidence type="ECO:0000313" key="2">
    <source>
        <dbReference type="EMBL" id="CBY07758.1"/>
    </source>
</evidence>
<keyword evidence="3" id="KW-1185">Reference proteome</keyword>
<accession>E4X6M1</accession>
<feature type="transmembrane region" description="Helical" evidence="1">
    <location>
        <begin position="122"/>
        <end position="145"/>
    </location>
</feature>
<organism evidence="2">
    <name type="scientific">Oikopleura dioica</name>
    <name type="common">Tunicate</name>
    <dbReference type="NCBI Taxonomy" id="34765"/>
    <lineage>
        <taxon>Eukaryota</taxon>
        <taxon>Metazoa</taxon>
        <taxon>Chordata</taxon>
        <taxon>Tunicata</taxon>
        <taxon>Appendicularia</taxon>
        <taxon>Copelata</taxon>
        <taxon>Oikopleuridae</taxon>
        <taxon>Oikopleura</taxon>
    </lineage>
</organism>
<keyword evidence="1" id="KW-1133">Transmembrane helix</keyword>
<name>E4X6M1_OIKDI</name>
<keyword evidence="1" id="KW-0472">Membrane</keyword>